<evidence type="ECO:0000313" key="3">
    <source>
        <dbReference type="Proteomes" id="UP000517759"/>
    </source>
</evidence>
<reference evidence="1" key="1">
    <citation type="journal article" date="2014" name="Int. J. Syst. Evol. Microbiol.">
        <title>Complete genome of a new Firmicutes species belonging to the dominant human colonic microbiota ('Ruminococcus bicirculans') reveals two chromosomes and a selective capacity to utilize plant glucans.</title>
        <authorList>
            <consortium name="NISC Comparative Sequencing Program"/>
            <person name="Wegmann U."/>
            <person name="Louis P."/>
            <person name="Goesmann A."/>
            <person name="Henrissat B."/>
            <person name="Duncan S.H."/>
            <person name="Flint H.J."/>
        </authorList>
    </citation>
    <scope>NUCLEOTIDE SEQUENCE</scope>
    <source>
        <strain evidence="1">NBRC 107710</strain>
    </source>
</reference>
<reference evidence="2 3" key="3">
    <citation type="submission" date="2020-08" db="EMBL/GenBank/DDBJ databases">
        <title>Genomic Encyclopedia of Type Strains, Phase IV (KMG-IV): sequencing the most valuable type-strain genomes for metagenomic binning, comparative biology and taxonomic classification.</title>
        <authorList>
            <person name="Goeker M."/>
        </authorList>
    </citation>
    <scope>NUCLEOTIDE SEQUENCE [LARGE SCALE GENOMIC DNA]</scope>
    <source>
        <strain evidence="2 3">DSM 24105</strain>
    </source>
</reference>
<evidence type="ECO:0000313" key="1">
    <source>
        <dbReference type="EMBL" id="GLS45942.1"/>
    </source>
</evidence>
<gene>
    <name evidence="1" type="ORF">GCM10007884_39330</name>
    <name evidence="2" type="ORF">GGR33_004818</name>
</gene>
<sequence length="334" mass="35626">MQPRFTIIQGGLPETAPRAASAERRPWLSLVSDAPVADSQTPDGWRVMLRRPSELRDAEIEEWRALAARRTCLEPFSDPDFLATAALHLPRGQTGGVAFAMAYATGEGGIERLRGVIPLVLPGPIWGGASVSLWHAPLSPRLVEPVFDDGAAGDAVEAVLGHLAHVKPTAGLRLPGLDATGDLLAALRVEPRLHVEMCQAPAAIPEAQFVTLASRETVSCVERVTGADAIRDAVERFLLVDAQRSRRPILSDPAAASTLRVVSRLFGRRGLIEVELNSAGGDVVSGAIRLGREGERVIWRSANLDEAGPAQPRTVDVEISLSEPVMRAGVVGQA</sequence>
<protein>
    <submittedName>
        <fullName evidence="2">Uncharacterized protein</fullName>
    </submittedName>
</protein>
<reference evidence="4" key="2">
    <citation type="journal article" date="2019" name="Int. J. Syst. Evol. Microbiol.">
        <title>The Global Catalogue of Microorganisms (GCM) 10K type strain sequencing project: providing services to taxonomists for standard genome sequencing and annotation.</title>
        <authorList>
            <consortium name="The Broad Institute Genomics Platform"/>
            <consortium name="The Broad Institute Genome Sequencing Center for Infectious Disease"/>
            <person name="Wu L."/>
            <person name="Ma J."/>
        </authorList>
    </citation>
    <scope>NUCLEOTIDE SEQUENCE [LARGE SCALE GENOMIC DNA]</scope>
    <source>
        <strain evidence="4">NBRC 107710</strain>
    </source>
</reference>
<organism evidence="2 3">
    <name type="scientific">Methylobacterium brachythecii</name>
    <dbReference type="NCBI Taxonomy" id="1176177"/>
    <lineage>
        <taxon>Bacteria</taxon>
        <taxon>Pseudomonadati</taxon>
        <taxon>Pseudomonadota</taxon>
        <taxon>Alphaproteobacteria</taxon>
        <taxon>Hyphomicrobiales</taxon>
        <taxon>Methylobacteriaceae</taxon>
        <taxon>Methylobacterium</taxon>
    </lineage>
</organism>
<evidence type="ECO:0000313" key="2">
    <source>
        <dbReference type="EMBL" id="MBB3905285.1"/>
    </source>
</evidence>
<keyword evidence="4" id="KW-1185">Reference proteome</keyword>
<name>A0A7W6F9A2_9HYPH</name>
<accession>A0A7W6F9A2</accession>
<dbReference type="EMBL" id="JACIDN010000011">
    <property type="protein sequence ID" value="MBB3905285.1"/>
    <property type="molecule type" value="Genomic_DNA"/>
</dbReference>
<comment type="caution">
    <text evidence="2">The sequence shown here is derived from an EMBL/GenBank/DDBJ whole genome shotgun (WGS) entry which is preliminary data.</text>
</comment>
<dbReference type="Proteomes" id="UP000517759">
    <property type="component" value="Unassembled WGS sequence"/>
</dbReference>
<dbReference type="EMBL" id="BSPG01000030">
    <property type="protein sequence ID" value="GLS45942.1"/>
    <property type="molecule type" value="Genomic_DNA"/>
</dbReference>
<reference evidence="1" key="4">
    <citation type="submission" date="2023-01" db="EMBL/GenBank/DDBJ databases">
        <title>Draft genome sequence of Methylobacterium brachythecii strain NBRC 107710.</title>
        <authorList>
            <person name="Sun Q."/>
            <person name="Mori K."/>
        </authorList>
    </citation>
    <scope>NUCLEOTIDE SEQUENCE</scope>
    <source>
        <strain evidence="1">NBRC 107710</strain>
    </source>
</reference>
<dbReference type="Proteomes" id="UP001156881">
    <property type="component" value="Unassembled WGS sequence"/>
</dbReference>
<dbReference type="RefSeq" id="WP_183512300.1">
    <property type="nucleotide sequence ID" value="NZ_BSPG01000030.1"/>
</dbReference>
<proteinExistence type="predicted"/>
<dbReference type="AlphaFoldDB" id="A0A7W6F9A2"/>
<evidence type="ECO:0000313" key="4">
    <source>
        <dbReference type="Proteomes" id="UP001156881"/>
    </source>
</evidence>